<reference evidence="1 2" key="1">
    <citation type="journal article" date="2018" name="Science">
        <title>The opium poppy genome and morphinan production.</title>
        <authorList>
            <person name="Guo L."/>
            <person name="Winzer T."/>
            <person name="Yang X."/>
            <person name="Li Y."/>
            <person name="Ning Z."/>
            <person name="He Z."/>
            <person name="Teodor R."/>
            <person name="Lu Y."/>
            <person name="Bowser T.A."/>
            <person name="Graham I.A."/>
            <person name="Ye K."/>
        </authorList>
    </citation>
    <scope>NUCLEOTIDE SEQUENCE [LARGE SCALE GENOMIC DNA]</scope>
    <source>
        <strain evidence="2">cv. HN1</strain>
        <tissue evidence="1">Leaves</tissue>
    </source>
</reference>
<accession>A0A4Y7IS01</accession>
<organism evidence="1 2">
    <name type="scientific">Papaver somniferum</name>
    <name type="common">Opium poppy</name>
    <dbReference type="NCBI Taxonomy" id="3469"/>
    <lineage>
        <taxon>Eukaryota</taxon>
        <taxon>Viridiplantae</taxon>
        <taxon>Streptophyta</taxon>
        <taxon>Embryophyta</taxon>
        <taxon>Tracheophyta</taxon>
        <taxon>Spermatophyta</taxon>
        <taxon>Magnoliopsida</taxon>
        <taxon>Ranunculales</taxon>
        <taxon>Papaveraceae</taxon>
        <taxon>Papaveroideae</taxon>
        <taxon>Papaver</taxon>
    </lineage>
</organism>
<keyword evidence="2" id="KW-1185">Reference proteome</keyword>
<dbReference type="Proteomes" id="UP000316621">
    <property type="component" value="Chromosome 2"/>
</dbReference>
<evidence type="ECO:0000313" key="2">
    <source>
        <dbReference type="Proteomes" id="UP000316621"/>
    </source>
</evidence>
<protein>
    <submittedName>
        <fullName evidence="1">Uncharacterized protein</fullName>
    </submittedName>
</protein>
<dbReference type="Gramene" id="RZC51653">
    <property type="protein sequence ID" value="RZC51653"/>
    <property type="gene ID" value="C5167_020075"/>
</dbReference>
<dbReference type="AlphaFoldDB" id="A0A4Y7IS01"/>
<dbReference type="EMBL" id="CM010716">
    <property type="protein sequence ID" value="RZC51653.1"/>
    <property type="molecule type" value="Genomic_DNA"/>
</dbReference>
<sequence>MQQELCPSLVSRIHSKFSIKCLREINVDSRLSFCRKKKSHRDQGYDLLSFLYSVHSTASFANYVPFLRFCSSFFHGLMKTVGAIK</sequence>
<evidence type="ECO:0000313" key="1">
    <source>
        <dbReference type="EMBL" id="RZC51653.1"/>
    </source>
</evidence>
<feature type="non-terminal residue" evidence="1">
    <location>
        <position position="85"/>
    </location>
</feature>
<proteinExistence type="predicted"/>
<name>A0A4Y7IS01_PAPSO</name>
<gene>
    <name evidence="1" type="ORF">C5167_020075</name>
</gene>